<name>A0A7X0HEJ8_9ACTN</name>
<reference evidence="1 2" key="1">
    <citation type="submission" date="2020-08" db="EMBL/GenBank/DDBJ databases">
        <title>Genomic Encyclopedia of Type Strains, Phase IV (KMG-IV): sequencing the most valuable type-strain genomes for metagenomic binning, comparative biology and taxonomic classification.</title>
        <authorList>
            <person name="Goeker M."/>
        </authorList>
    </citation>
    <scope>NUCLEOTIDE SEQUENCE [LARGE SCALE GENOMIC DNA]</scope>
    <source>
        <strain evidence="1 2">DSM 40141</strain>
    </source>
</reference>
<accession>A0A7X0HEJ8</accession>
<proteinExistence type="predicted"/>
<gene>
    <name evidence="1" type="ORF">HNQ79_002653</name>
</gene>
<dbReference type="Pfam" id="PF19711">
    <property type="entry name" value="DUF6207"/>
    <property type="match status" value="1"/>
</dbReference>
<protein>
    <submittedName>
        <fullName evidence="1">Uncharacterized protein</fullName>
    </submittedName>
</protein>
<organism evidence="1 2">
    <name type="scientific">Streptomyces candidus</name>
    <dbReference type="NCBI Taxonomy" id="67283"/>
    <lineage>
        <taxon>Bacteria</taxon>
        <taxon>Bacillati</taxon>
        <taxon>Actinomycetota</taxon>
        <taxon>Actinomycetes</taxon>
        <taxon>Kitasatosporales</taxon>
        <taxon>Streptomycetaceae</taxon>
        <taxon>Streptomyces</taxon>
    </lineage>
</organism>
<dbReference type="InterPro" id="IPR045775">
    <property type="entry name" value="DUF6207"/>
</dbReference>
<keyword evidence="2" id="KW-1185">Reference proteome</keyword>
<comment type="caution">
    <text evidence="1">The sequence shown here is derived from an EMBL/GenBank/DDBJ whole genome shotgun (WGS) entry which is preliminary data.</text>
</comment>
<sequence length="46" mass="5043">MCRVLGEWWAATTTVQARPVPGQHGVQARVYVDIRQPPPAQDGPTT</sequence>
<dbReference type="EMBL" id="JACHEM010000005">
    <property type="protein sequence ID" value="MBB6436190.1"/>
    <property type="molecule type" value="Genomic_DNA"/>
</dbReference>
<dbReference type="AlphaFoldDB" id="A0A7X0HEJ8"/>
<evidence type="ECO:0000313" key="1">
    <source>
        <dbReference type="EMBL" id="MBB6436190.1"/>
    </source>
</evidence>
<evidence type="ECO:0000313" key="2">
    <source>
        <dbReference type="Proteomes" id="UP000540423"/>
    </source>
</evidence>
<dbReference type="RefSeq" id="WP_185030178.1">
    <property type="nucleotide sequence ID" value="NZ_BNBN01000005.1"/>
</dbReference>
<dbReference type="Proteomes" id="UP000540423">
    <property type="component" value="Unassembled WGS sequence"/>
</dbReference>